<dbReference type="HOGENOM" id="CLU_2735006_0_0_9"/>
<name>A0A0F4LLT6_9LACO</name>
<dbReference type="PATRIC" id="fig|1218493.3.peg.33"/>
<feature type="transmembrane region" description="Helical" evidence="1">
    <location>
        <begin position="7"/>
        <end position="27"/>
    </location>
</feature>
<dbReference type="RefSeq" id="WP_045927272.1">
    <property type="nucleotide sequence ID" value="NZ_JANUHF010000003.1"/>
</dbReference>
<organism evidence="3 4">
    <name type="scientific">Lactobacillus kullabergensis</name>
    <dbReference type="NCBI Taxonomy" id="1218493"/>
    <lineage>
        <taxon>Bacteria</taxon>
        <taxon>Bacillati</taxon>
        <taxon>Bacillota</taxon>
        <taxon>Bacilli</taxon>
        <taxon>Lactobacillales</taxon>
        <taxon>Lactobacillaceae</taxon>
        <taxon>Lactobacillus</taxon>
    </lineage>
</organism>
<keyword evidence="1" id="KW-0472">Membrane</keyword>
<dbReference type="STRING" id="1218493.JF76_00320"/>
<gene>
    <name evidence="2" type="ORF">DKL58_00150</name>
    <name evidence="3" type="ORF">JF76_00320</name>
</gene>
<evidence type="ECO:0000256" key="1">
    <source>
        <dbReference type="SAM" id="Phobius"/>
    </source>
</evidence>
<sequence>MKNIQRLTMVLAIVLWLVVIGIFAVAIAKNQLWSMGPIITYNRPRNALGWLIVAAIAASAVSAILKLTQDK</sequence>
<dbReference type="AlphaFoldDB" id="A0A0F4LLT6"/>
<reference evidence="3 4" key="1">
    <citation type="submission" date="2014-12" db="EMBL/GenBank/DDBJ databases">
        <title>Comparative genomics of the lactic acid bacteria isolated from the honey bee gut.</title>
        <authorList>
            <person name="Ellegaard K.M."/>
            <person name="Tamarit D."/>
            <person name="Javelind E."/>
            <person name="Olofsson T."/>
            <person name="Andersson S.G."/>
            <person name="Vasquez A."/>
        </authorList>
    </citation>
    <scope>NUCLEOTIDE SEQUENCE [LARGE SCALE GENOMIC DNA]</scope>
    <source>
        <strain evidence="3 4">Biut2</strain>
    </source>
</reference>
<dbReference type="KEGG" id="lkl:DKL58_00150"/>
<proteinExistence type="predicted"/>
<keyword evidence="1" id="KW-0812">Transmembrane</keyword>
<dbReference type="OrthoDB" id="2323166at2"/>
<evidence type="ECO:0000313" key="4">
    <source>
        <dbReference type="Proteomes" id="UP000033533"/>
    </source>
</evidence>
<evidence type="ECO:0000313" key="3">
    <source>
        <dbReference type="EMBL" id="KJY59278.1"/>
    </source>
</evidence>
<protein>
    <recommendedName>
        <fullName evidence="6">DUF3923 domain-containing protein</fullName>
    </recommendedName>
</protein>
<accession>A0A0F4LLT6</accession>
<feature type="transmembrane region" description="Helical" evidence="1">
    <location>
        <begin position="47"/>
        <end position="65"/>
    </location>
</feature>
<evidence type="ECO:0000313" key="2">
    <source>
        <dbReference type="EMBL" id="AWM74508.1"/>
    </source>
</evidence>
<reference evidence="2 5" key="2">
    <citation type="submission" date="2018-05" db="EMBL/GenBank/DDBJ databases">
        <title>Reference genomes for bee gut microbiota database.</title>
        <authorList>
            <person name="Ellegaard K.M."/>
        </authorList>
    </citation>
    <scope>NUCLEOTIDE SEQUENCE [LARGE SCALE GENOMIC DNA]</scope>
    <source>
        <strain evidence="2 5">ESL0186</strain>
    </source>
</reference>
<keyword evidence="1" id="KW-1133">Transmembrane helix</keyword>
<evidence type="ECO:0000313" key="5">
    <source>
        <dbReference type="Proteomes" id="UP000246036"/>
    </source>
</evidence>
<evidence type="ECO:0008006" key="6">
    <source>
        <dbReference type="Google" id="ProtNLM"/>
    </source>
</evidence>
<dbReference type="Proteomes" id="UP000246036">
    <property type="component" value="Chromosome"/>
</dbReference>
<dbReference type="EMBL" id="CP029477">
    <property type="protein sequence ID" value="AWM74508.1"/>
    <property type="molecule type" value="Genomic_DNA"/>
</dbReference>
<dbReference type="EMBL" id="JXBY01000001">
    <property type="protein sequence ID" value="KJY59278.1"/>
    <property type="molecule type" value="Genomic_DNA"/>
</dbReference>
<keyword evidence="5" id="KW-1185">Reference proteome</keyword>
<dbReference type="Proteomes" id="UP000033533">
    <property type="component" value="Unassembled WGS sequence"/>
</dbReference>